<dbReference type="GO" id="GO:0004347">
    <property type="term" value="F:glucose-6-phosphate isomerase activity"/>
    <property type="evidence" value="ECO:0007669"/>
    <property type="project" value="UniProtKB-UniRule"/>
</dbReference>
<dbReference type="GO" id="GO:0006094">
    <property type="term" value="P:gluconeogenesis"/>
    <property type="evidence" value="ECO:0007669"/>
    <property type="project" value="UniProtKB-UniRule"/>
</dbReference>
<evidence type="ECO:0000256" key="1">
    <source>
        <dbReference type="ARBA" id="ARBA00004926"/>
    </source>
</evidence>
<dbReference type="GO" id="GO:0005829">
    <property type="term" value="C:cytosol"/>
    <property type="evidence" value="ECO:0007669"/>
    <property type="project" value="TreeGrafter"/>
</dbReference>
<dbReference type="HAMAP" id="MF_00473">
    <property type="entry name" value="G6P_isomerase"/>
    <property type="match status" value="1"/>
</dbReference>
<dbReference type="PROSITE" id="PS00765">
    <property type="entry name" value="P_GLUCOSE_ISOMERASE_1"/>
    <property type="match status" value="1"/>
</dbReference>
<evidence type="ECO:0000256" key="4">
    <source>
        <dbReference type="ARBA" id="ARBA00023152"/>
    </source>
</evidence>
<dbReference type="UniPathway" id="UPA00109">
    <property type="reaction ID" value="UER00181"/>
</dbReference>
<accession>A0A2W5HTM2</accession>
<dbReference type="CDD" id="cd05016">
    <property type="entry name" value="SIS_PGI_2"/>
    <property type="match status" value="1"/>
</dbReference>
<dbReference type="InterPro" id="IPR023096">
    <property type="entry name" value="G6P_Isomerase_C"/>
</dbReference>
<dbReference type="Gene3D" id="3.40.50.10490">
    <property type="entry name" value="Glucose-6-phosphate isomerase like protein, domain 1"/>
    <property type="match status" value="2"/>
</dbReference>
<dbReference type="PROSITE" id="PS51463">
    <property type="entry name" value="P_GLUCOSE_ISOMERASE_3"/>
    <property type="match status" value="1"/>
</dbReference>
<keyword evidence="3 7" id="KW-0312">Gluconeogenesis</keyword>
<evidence type="ECO:0000313" key="9">
    <source>
        <dbReference type="EMBL" id="PZP56979.1"/>
    </source>
</evidence>
<organism evidence="9 10">
    <name type="scientific">Micavibrio aeruginosavorus</name>
    <dbReference type="NCBI Taxonomy" id="349221"/>
    <lineage>
        <taxon>Bacteria</taxon>
        <taxon>Pseudomonadati</taxon>
        <taxon>Bdellovibrionota</taxon>
        <taxon>Bdellovibrionia</taxon>
        <taxon>Bdellovibrionales</taxon>
        <taxon>Pseudobdellovibrionaceae</taxon>
        <taxon>Micavibrio</taxon>
    </lineage>
</organism>
<dbReference type="Pfam" id="PF00342">
    <property type="entry name" value="PGI"/>
    <property type="match status" value="1"/>
</dbReference>
<evidence type="ECO:0000256" key="6">
    <source>
        <dbReference type="ARBA" id="ARBA00029321"/>
    </source>
</evidence>
<evidence type="ECO:0000256" key="5">
    <source>
        <dbReference type="ARBA" id="ARBA00023235"/>
    </source>
</evidence>
<evidence type="ECO:0000256" key="7">
    <source>
        <dbReference type="HAMAP-Rule" id="MF_00473"/>
    </source>
</evidence>
<dbReference type="GO" id="GO:0051156">
    <property type="term" value="P:glucose 6-phosphate metabolic process"/>
    <property type="evidence" value="ECO:0007669"/>
    <property type="project" value="TreeGrafter"/>
</dbReference>
<comment type="pathway">
    <text evidence="7">Carbohydrate biosynthesis; gluconeogenesis.</text>
</comment>
<dbReference type="InterPro" id="IPR018189">
    <property type="entry name" value="Phosphoglucose_isomerase_CS"/>
</dbReference>
<dbReference type="PANTHER" id="PTHR11469">
    <property type="entry name" value="GLUCOSE-6-PHOSPHATE ISOMERASE"/>
    <property type="match status" value="1"/>
</dbReference>
<dbReference type="CDD" id="cd05015">
    <property type="entry name" value="SIS_PGI_1"/>
    <property type="match status" value="1"/>
</dbReference>
<name>A0A2W5HTM2_9BACT</name>
<keyword evidence="7" id="KW-0963">Cytoplasm</keyword>
<dbReference type="PROSITE" id="PS00174">
    <property type="entry name" value="P_GLUCOSE_ISOMERASE_2"/>
    <property type="match status" value="1"/>
</dbReference>
<evidence type="ECO:0000313" key="10">
    <source>
        <dbReference type="Proteomes" id="UP000249739"/>
    </source>
</evidence>
<dbReference type="GO" id="GO:0097367">
    <property type="term" value="F:carbohydrate derivative binding"/>
    <property type="evidence" value="ECO:0007669"/>
    <property type="project" value="InterPro"/>
</dbReference>
<protein>
    <recommendedName>
        <fullName evidence="7">Glucose-6-phosphate isomerase</fullName>
        <shortName evidence="7">GPI</shortName>
        <ecNumber evidence="7">5.3.1.9</ecNumber>
    </recommendedName>
    <alternativeName>
        <fullName evidence="7">Phosphoglucose isomerase</fullName>
        <shortName evidence="7">PGI</shortName>
    </alternativeName>
    <alternativeName>
        <fullName evidence="7">Phosphohexose isomerase</fullName>
        <shortName evidence="7">PHI</shortName>
    </alternativeName>
</protein>
<dbReference type="InterPro" id="IPR035476">
    <property type="entry name" value="SIS_PGI_1"/>
</dbReference>
<dbReference type="EC" id="5.3.1.9" evidence="7"/>
<dbReference type="GO" id="GO:0006096">
    <property type="term" value="P:glycolytic process"/>
    <property type="evidence" value="ECO:0007669"/>
    <property type="project" value="UniProtKB-UniRule"/>
</dbReference>
<gene>
    <name evidence="7" type="primary">pgi</name>
    <name evidence="9" type="ORF">DI586_01810</name>
</gene>
<dbReference type="UniPathway" id="UPA00138"/>
<dbReference type="InterPro" id="IPR035482">
    <property type="entry name" value="SIS_PGI_2"/>
</dbReference>
<dbReference type="EMBL" id="QFOT01000010">
    <property type="protein sequence ID" value="PZP56979.1"/>
    <property type="molecule type" value="Genomic_DNA"/>
</dbReference>
<evidence type="ECO:0000256" key="3">
    <source>
        <dbReference type="ARBA" id="ARBA00022432"/>
    </source>
</evidence>
<comment type="pathway">
    <text evidence="1 7 8">Carbohydrate degradation; glycolysis; D-glyceraldehyde 3-phosphate and glycerone phosphate from D-glucose: step 2/4.</text>
</comment>
<comment type="caution">
    <text evidence="9">The sequence shown here is derived from an EMBL/GenBank/DDBJ whole genome shotgun (WGS) entry which is preliminary data.</text>
</comment>
<keyword evidence="4 7" id="KW-0324">Glycolysis</keyword>
<dbReference type="AlphaFoldDB" id="A0A2W5HTM2"/>
<sequence>MSSEPFNWTQPHEDLLAHVSTTGKSHLRDLLNNPARFHDLSYIFEDILFDFSKQRIDKETISLLGRLADARNLEEWRTRLFAGEKINTSEGRAVQHMALRTPEDKEVLIAGNNVVPAVHQELRHMKSFAQKIRDAHVITHVVNIGIGGSDLGPRFVTEALRPYHDGPEIRFVSNVDGQDLSNALESLNPKTTLFIIASKTFTTQETMLNANSAKTWFLNQGMKQDDIKNHFVALSTNAEKVSDFGIDPKNIFKFEDWVGGRYSVWSPIGLSVMLAIGPEKFQEFLDGAHAADIHFQTMPLEKNIPVLLGMIGIWNRNYLNLKTHLFAPYDTRLAKFAKFIQQMDMESNGKSVDRDGRRVDYETGPQVYGETGTDSQHSYMQLVHQGTDIIPIDFIACARPHHELNTAHHIALISNMQAQSRALARGQTAEEAGGDASRVYEGNRPSTTILLPELTPRALGTLIALYEHKVFVQGIIWNLNSYDQPGVELGKVAANALIEAYTSNKIPENLDSSTKGQMAYLQPFIYRPG</sequence>
<comment type="function">
    <text evidence="7">Catalyzes the reversible isomerization of glucose-6-phosphate to fructose-6-phosphate.</text>
</comment>
<dbReference type="GO" id="GO:0048029">
    <property type="term" value="F:monosaccharide binding"/>
    <property type="evidence" value="ECO:0007669"/>
    <property type="project" value="TreeGrafter"/>
</dbReference>
<dbReference type="NCBIfam" id="NF001211">
    <property type="entry name" value="PRK00179.1"/>
    <property type="match status" value="1"/>
</dbReference>
<comment type="subcellular location">
    <subcellularLocation>
        <location evidence="7">Cytoplasm</location>
    </subcellularLocation>
</comment>
<feature type="active site" description="Proton donor" evidence="7">
    <location>
        <position position="346"/>
    </location>
</feature>
<keyword evidence="5 7" id="KW-0413">Isomerase</keyword>
<feature type="active site" evidence="7">
    <location>
        <position position="377"/>
    </location>
</feature>
<comment type="similarity">
    <text evidence="2 7 8">Belongs to the GPI family.</text>
</comment>
<proteinExistence type="inferred from homology"/>
<dbReference type="PRINTS" id="PR00662">
    <property type="entry name" value="G6PISOMERASE"/>
</dbReference>
<comment type="catalytic activity">
    <reaction evidence="6 7 8">
        <text>alpha-D-glucose 6-phosphate = beta-D-fructose 6-phosphate</text>
        <dbReference type="Rhea" id="RHEA:11816"/>
        <dbReference type="ChEBI" id="CHEBI:57634"/>
        <dbReference type="ChEBI" id="CHEBI:58225"/>
        <dbReference type="EC" id="5.3.1.9"/>
    </reaction>
</comment>
<dbReference type="PANTHER" id="PTHR11469:SF1">
    <property type="entry name" value="GLUCOSE-6-PHOSPHATE ISOMERASE"/>
    <property type="match status" value="1"/>
</dbReference>
<dbReference type="InterPro" id="IPR001672">
    <property type="entry name" value="G6P_Isomerase"/>
</dbReference>
<feature type="active site" evidence="7">
    <location>
        <position position="491"/>
    </location>
</feature>
<dbReference type="Gene3D" id="1.10.1390.10">
    <property type="match status" value="1"/>
</dbReference>
<reference evidence="9 10" key="1">
    <citation type="submission" date="2017-08" db="EMBL/GenBank/DDBJ databases">
        <title>Infants hospitalized years apart are colonized by the same room-sourced microbial strains.</title>
        <authorList>
            <person name="Brooks B."/>
            <person name="Olm M.R."/>
            <person name="Firek B.A."/>
            <person name="Baker R."/>
            <person name="Thomas B.C."/>
            <person name="Morowitz M.J."/>
            <person name="Banfield J.F."/>
        </authorList>
    </citation>
    <scope>NUCLEOTIDE SEQUENCE [LARGE SCALE GENOMIC DNA]</scope>
    <source>
        <strain evidence="9">S2_006_000_R2_64</strain>
    </source>
</reference>
<evidence type="ECO:0000256" key="8">
    <source>
        <dbReference type="RuleBase" id="RU000612"/>
    </source>
</evidence>
<dbReference type="InterPro" id="IPR046348">
    <property type="entry name" value="SIS_dom_sf"/>
</dbReference>
<dbReference type="SUPFAM" id="SSF53697">
    <property type="entry name" value="SIS domain"/>
    <property type="match status" value="1"/>
</dbReference>
<evidence type="ECO:0000256" key="2">
    <source>
        <dbReference type="ARBA" id="ARBA00006604"/>
    </source>
</evidence>
<dbReference type="Proteomes" id="UP000249739">
    <property type="component" value="Unassembled WGS sequence"/>
</dbReference>